<evidence type="ECO:0000313" key="8">
    <source>
        <dbReference type="EMBL" id="KAF8561247.1"/>
    </source>
</evidence>
<dbReference type="PANTHER" id="PTHR31386:SF2">
    <property type="entry name" value="SIMILAR TO RIKEN CDNA 2510039O18"/>
    <property type="match status" value="1"/>
</dbReference>
<dbReference type="GO" id="GO:0016020">
    <property type="term" value="C:membrane"/>
    <property type="evidence" value="ECO:0007669"/>
    <property type="project" value="UniProtKB-SubCell"/>
</dbReference>
<dbReference type="PANTHER" id="PTHR31386">
    <property type="entry name" value="UNCHARACTERIZED PROTEIN KIAA2013"/>
    <property type="match status" value="1"/>
</dbReference>
<proteinExistence type="predicted"/>
<keyword evidence="9" id="KW-1185">Reference proteome</keyword>
<dbReference type="OrthoDB" id="10017443at2759"/>
<dbReference type="Pfam" id="PF10222">
    <property type="entry name" value="DUF2152"/>
    <property type="match status" value="2"/>
</dbReference>
<keyword evidence="3" id="KW-0732">Signal</keyword>
<evidence type="ECO:0000256" key="3">
    <source>
        <dbReference type="ARBA" id="ARBA00022729"/>
    </source>
</evidence>
<sequence length="763" mass="86968">MQRPAVFYLCYKRYRIPLCLGSLFCLYAFLWFLSRIHFRPEFVKTGKCELDQFYENLDRLYVCLEDRIKEFKKKISEFDAFVLRTDETDPKVTTFVGNGYIGSSFQHNDLIIYRSGFLPTLINISVLISLDVHGYLSDASFLLDVYDGIMYKMNCFKHEASYIRLRYNIHAIFAENELCVSSGTMVYAHRIYTSLLIQNFRVYNPLDDDATVKVNKANVQDWKGISTLRTIRLKQNNLPDDTSPRDVTYQVVSFLIEEPVNTTESDGIISRVTVVVLFEPVFPDSLTVGSGVSQSYSFITGVRASARPISVTKAELAQAASEFGLIGQERKALEAIVYTELVFALQFPEVELRKLHTTAWNRLWISGVTLSYSYAPKALNGPQINSTLYYLTASVPDYFSVPNEGNETTLRLYQQRAKQRTACVPKVDLLRSNEHWEPVRSLQNLQRLLTLWRSTLSEAKCGAFFEDGAHGVLQAILLNLGSFRLHEDYVSFGLPAETLTRDIQFRRIQLHHPGVYVNVELRIVPGELSLSSPHLMVVQLSAERPHRPPPLSMVAETKTPKLMPLLLTHPLDPNLIPPTKPIRINSEDEKSDLLVWAEHEAEAIPVFTCPAACLTTPVEVTHTKVVMPFLVTIPPSALMYFGTQHAGKLKTLRESYKYESVRPGPNPDHDLITLHKHGHPFGGLPWLFWISLGLMITLFHLFFCKIIYNELIRDKSDLESENAWRLPKYAFDLRSPQAASARALIKAELASRRRYNRLSDSIP</sequence>
<accession>A0A8T0D3Y5</accession>
<comment type="caution">
    <text evidence="8">The sequence shown here is derived from an EMBL/GenBank/DDBJ whole genome shotgun (WGS) entry which is preliminary data.</text>
</comment>
<gene>
    <name evidence="8" type="ORF">P879_05116</name>
</gene>
<comment type="subcellular location">
    <subcellularLocation>
        <location evidence="1">Membrane</location>
        <topology evidence="1">Single-pass type I membrane protein</topology>
    </subcellularLocation>
</comment>
<evidence type="ECO:0008006" key="10">
    <source>
        <dbReference type="Google" id="ProtNLM"/>
    </source>
</evidence>
<dbReference type="AlphaFoldDB" id="A0A8T0D3Y5"/>
<name>A0A8T0D3Y5_9TREM</name>
<evidence type="ECO:0000313" key="9">
    <source>
        <dbReference type="Proteomes" id="UP000699462"/>
    </source>
</evidence>
<protein>
    <recommendedName>
        <fullName evidence="10">Transmembrane protein</fullName>
    </recommendedName>
</protein>
<reference evidence="8 9" key="1">
    <citation type="submission" date="2019-07" db="EMBL/GenBank/DDBJ databases">
        <title>Annotation for the trematode Paragonimus westermani.</title>
        <authorList>
            <person name="Choi Y.-J."/>
        </authorList>
    </citation>
    <scope>NUCLEOTIDE SEQUENCE [LARGE SCALE GENOMIC DNA]</scope>
    <source>
        <strain evidence="8">180907_Pwestermani</strain>
    </source>
</reference>
<feature type="transmembrane region" description="Helical" evidence="7">
    <location>
        <begin position="16"/>
        <end position="34"/>
    </location>
</feature>
<keyword evidence="4 7" id="KW-1133">Transmembrane helix</keyword>
<evidence type="ECO:0000256" key="5">
    <source>
        <dbReference type="ARBA" id="ARBA00023136"/>
    </source>
</evidence>
<keyword evidence="5 7" id="KW-0472">Membrane</keyword>
<feature type="transmembrane region" description="Helical" evidence="7">
    <location>
        <begin position="686"/>
        <end position="708"/>
    </location>
</feature>
<keyword evidence="2 7" id="KW-0812">Transmembrane</keyword>
<dbReference type="EMBL" id="JTDF01021891">
    <property type="protein sequence ID" value="KAF8561247.1"/>
    <property type="molecule type" value="Genomic_DNA"/>
</dbReference>
<dbReference type="InterPro" id="IPR018795">
    <property type="entry name" value="K2013-like"/>
</dbReference>
<keyword evidence="6" id="KW-0325">Glycoprotein</keyword>
<dbReference type="Proteomes" id="UP000699462">
    <property type="component" value="Unassembled WGS sequence"/>
</dbReference>
<evidence type="ECO:0000256" key="6">
    <source>
        <dbReference type="ARBA" id="ARBA00023180"/>
    </source>
</evidence>
<evidence type="ECO:0000256" key="7">
    <source>
        <dbReference type="SAM" id="Phobius"/>
    </source>
</evidence>
<organism evidence="8 9">
    <name type="scientific">Paragonimus westermani</name>
    <dbReference type="NCBI Taxonomy" id="34504"/>
    <lineage>
        <taxon>Eukaryota</taxon>
        <taxon>Metazoa</taxon>
        <taxon>Spiralia</taxon>
        <taxon>Lophotrochozoa</taxon>
        <taxon>Platyhelminthes</taxon>
        <taxon>Trematoda</taxon>
        <taxon>Digenea</taxon>
        <taxon>Plagiorchiida</taxon>
        <taxon>Troglotremata</taxon>
        <taxon>Troglotrematidae</taxon>
        <taxon>Paragonimus</taxon>
    </lineage>
</organism>
<evidence type="ECO:0000256" key="2">
    <source>
        <dbReference type="ARBA" id="ARBA00022692"/>
    </source>
</evidence>
<evidence type="ECO:0000256" key="1">
    <source>
        <dbReference type="ARBA" id="ARBA00004479"/>
    </source>
</evidence>
<evidence type="ECO:0000256" key="4">
    <source>
        <dbReference type="ARBA" id="ARBA00022989"/>
    </source>
</evidence>